<feature type="region of interest" description="Disordered" evidence="1">
    <location>
        <begin position="70"/>
        <end position="89"/>
    </location>
</feature>
<accession>A0A844Y1P1</accession>
<sequence>MGVIAATVAVTFLVVFLAFASAAAVRPQDPSRDILRVALEPAPAESVVEFGHAAQRADTGEQAAKLAEVAPQAPGAPEPSRMGPAPRGSSDRNILALDFSLKPNFNPGPDGMRVTKALAREKGPQTELPIILVDATRIEIGRAELLSALERLGLAMDDAKLPQGDRLSLDAVRRAGLDLRYDAIRDRLVLMD</sequence>
<protein>
    <recommendedName>
        <fullName evidence="5">Biopolymer transporter ExbD</fullName>
    </recommendedName>
</protein>
<reference evidence="3 4" key="1">
    <citation type="submission" date="2019-12" db="EMBL/GenBank/DDBJ databases">
        <title>Genomic-based taxomic classification of the family Erythrobacteraceae.</title>
        <authorList>
            <person name="Xu L."/>
        </authorList>
    </citation>
    <scope>NUCLEOTIDE SEQUENCE [LARGE SCALE GENOMIC DNA]</scope>
    <source>
        <strain evidence="3 4">DSM 16225</strain>
    </source>
</reference>
<feature type="chain" id="PRO_5032309624" description="Biopolymer transporter ExbD" evidence="2">
    <location>
        <begin position="21"/>
        <end position="192"/>
    </location>
</feature>
<evidence type="ECO:0000313" key="3">
    <source>
        <dbReference type="EMBL" id="MXO52145.1"/>
    </source>
</evidence>
<dbReference type="RefSeq" id="WP_160608813.1">
    <property type="nucleotide sequence ID" value="NZ_WTYF01000004.1"/>
</dbReference>
<feature type="signal peptide" evidence="2">
    <location>
        <begin position="1"/>
        <end position="20"/>
    </location>
</feature>
<dbReference type="OrthoDB" id="7410193at2"/>
<dbReference type="Proteomes" id="UP000444185">
    <property type="component" value="Unassembled WGS sequence"/>
</dbReference>
<evidence type="ECO:0000256" key="1">
    <source>
        <dbReference type="SAM" id="MobiDB-lite"/>
    </source>
</evidence>
<proteinExistence type="predicted"/>
<gene>
    <name evidence="3" type="ORF">GRI42_12600</name>
</gene>
<evidence type="ECO:0000313" key="4">
    <source>
        <dbReference type="Proteomes" id="UP000444185"/>
    </source>
</evidence>
<organism evidence="3 4">
    <name type="scientific">Qipengyuania gaetbuli</name>
    <dbReference type="NCBI Taxonomy" id="266952"/>
    <lineage>
        <taxon>Bacteria</taxon>
        <taxon>Pseudomonadati</taxon>
        <taxon>Pseudomonadota</taxon>
        <taxon>Alphaproteobacteria</taxon>
        <taxon>Sphingomonadales</taxon>
        <taxon>Erythrobacteraceae</taxon>
        <taxon>Qipengyuania</taxon>
    </lineage>
</organism>
<comment type="caution">
    <text evidence="3">The sequence shown here is derived from an EMBL/GenBank/DDBJ whole genome shotgun (WGS) entry which is preliminary data.</text>
</comment>
<evidence type="ECO:0000256" key="2">
    <source>
        <dbReference type="SAM" id="SignalP"/>
    </source>
</evidence>
<keyword evidence="2" id="KW-0732">Signal</keyword>
<dbReference type="EMBL" id="WTYF01000004">
    <property type="protein sequence ID" value="MXO52145.1"/>
    <property type="molecule type" value="Genomic_DNA"/>
</dbReference>
<dbReference type="AlphaFoldDB" id="A0A844Y1P1"/>
<name>A0A844Y1P1_9SPHN</name>
<keyword evidence="4" id="KW-1185">Reference proteome</keyword>
<evidence type="ECO:0008006" key="5">
    <source>
        <dbReference type="Google" id="ProtNLM"/>
    </source>
</evidence>